<dbReference type="Gene3D" id="1.10.3550.10">
    <property type="entry name" value="eoxyguanosinetriphosphate triphosphohydrolase domain-like"/>
    <property type="match status" value="1"/>
</dbReference>
<evidence type="ECO:0000259" key="2">
    <source>
        <dbReference type="PROSITE" id="PS51831"/>
    </source>
</evidence>
<dbReference type="InterPro" id="IPR006261">
    <property type="entry name" value="dGTPase"/>
</dbReference>
<dbReference type="PANTHER" id="PTHR11373">
    <property type="entry name" value="DEOXYNUCLEOSIDE TRIPHOSPHATE TRIPHOSPHOHYDROLASE"/>
    <property type="match status" value="1"/>
</dbReference>
<dbReference type="GeneID" id="93162909"/>
<reference evidence="3 4" key="1">
    <citation type="submission" date="2011-04" db="EMBL/GenBank/DDBJ databases">
        <title>The Genome Sequence of Clostridium citroniae WAL-19142.</title>
        <authorList>
            <consortium name="The Broad Institute Genome Sequencing Platform"/>
            <person name="Earl A."/>
            <person name="Ward D."/>
            <person name="Feldgarden M."/>
            <person name="Gevers D."/>
            <person name="Warren Y.A."/>
            <person name="Tyrrell K.L."/>
            <person name="Citron D.M."/>
            <person name="Goldstein E.J."/>
            <person name="Daigneault M."/>
            <person name="Allen-Vercoe E."/>
            <person name="Young S.K."/>
            <person name="Zeng Q."/>
            <person name="Gargeya S."/>
            <person name="Fitzgerald M."/>
            <person name="Haas B."/>
            <person name="Abouelleil A."/>
            <person name="Alvarado L."/>
            <person name="Arachchi H.M."/>
            <person name="Berlin A."/>
            <person name="Brown A."/>
            <person name="Chapman S.B."/>
            <person name="Chen Z."/>
            <person name="Dunbar C."/>
            <person name="Freedman E."/>
            <person name="Gearin G."/>
            <person name="Gellesch M."/>
            <person name="Goldberg J."/>
            <person name="Griggs A."/>
            <person name="Gujja S."/>
            <person name="Heilman E.R."/>
            <person name="Heiman D."/>
            <person name="Howarth C."/>
            <person name="Larson L."/>
            <person name="Lui A."/>
            <person name="MacDonald P.J."/>
            <person name="Mehta T."/>
            <person name="Montmayeur A."/>
            <person name="Murphy C."/>
            <person name="Neiman D."/>
            <person name="Pearson M."/>
            <person name="Priest M."/>
            <person name="Roberts A."/>
            <person name="Saif S."/>
            <person name="Shea T."/>
            <person name="Shenoy N."/>
            <person name="Sisk P."/>
            <person name="Stolte C."/>
            <person name="Sykes S."/>
            <person name="White J."/>
            <person name="Yandava C."/>
            <person name="Wortman J."/>
            <person name="Nusbaum C."/>
            <person name="Birren B."/>
        </authorList>
    </citation>
    <scope>NUCLEOTIDE SEQUENCE [LARGE SCALE GENOMIC DNA]</scope>
    <source>
        <strain evidence="3 4">WAL-19142</strain>
    </source>
</reference>
<evidence type="ECO:0000313" key="3">
    <source>
        <dbReference type="EMBL" id="KMW11069.1"/>
    </source>
</evidence>
<dbReference type="Pfam" id="PF01966">
    <property type="entry name" value="HD"/>
    <property type="match status" value="1"/>
</dbReference>
<organism evidence="3 4">
    <name type="scientific">[Clostridium] citroniae WAL-19142</name>
    <dbReference type="NCBI Taxonomy" id="742734"/>
    <lineage>
        <taxon>Bacteria</taxon>
        <taxon>Bacillati</taxon>
        <taxon>Bacillota</taxon>
        <taxon>Clostridia</taxon>
        <taxon>Lachnospirales</taxon>
        <taxon>Lachnospiraceae</taxon>
        <taxon>Enterocloster</taxon>
    </lineage>
</organism>
<dbReference type="GO" id="GO:0006203">
    <property type="term" value="P:dGTP catabolic process"/>
    <property type="evidence" value="ECO:0007669"/>
    <property type="project" value="TreeGrafter"/>
</dbReference>
<sequence length="468" mass="53698">MNWNTLLCDDRIRSYKKISSTDLRTEFEKDYHRIIGSASFRRLQDKTQVFPLDRSDFVRTRLTHSLEVSSLAKSLGQNISESIRTRIKDETFLPEHKAAVCDILQCAGLIHDIGNPPFGHFGETSIQDWFKQNLSRLNFKGRPISQILEPQMLLDFFNFEGNTQAFRVVTRLHFLVDEHGMNLTKALLGTIIKYPVSSLEICKDSGDIRTKKMGYFYADKDNFEDVQQSTGTCGRRHPLTFLLEAADDIAYKTADIEDAVKKGCISYDRLLAELKGFCADRQTDRYRQIVSWLEERYYKGVERGYSGPDQYAVQNWIISAQGQMIAGVTDCFTEHYGAIMDGTYGKDMFAGTDVELLMEALGDIAYRYAFDTRPILKLEIAAQTIFSFLLDRFVDGVIPWDTDLAMTQVQRKMVSLISDNYKKIYSLCSKGRSEEEKLYLRLLLVTDYICGMTDSYAKDMYQELNGIV</sequence>
<dbReference type="PANTHER" id="PTHR11373:SF32">
    <property type="entry name" value="DEOXYGUANOSINETRIPHOSPHATE TRIPHOSPHOHYDROLASE"/>
    <property type="match status" value="1"/>
</dbReference>
<dbReference type="OrthoDB" id="9803619at2"/>
<dbReference type="Gene3D" id="1.10.3210.10">
    <property type="entry name" value="Hypothetical protein af1432"/>
    <property type="match status" value="1"/>
</dbReference>
<dbReference type="GO" id="GO:0008832">
    <property type="term" value="F:dGTPase activity"/>
    <property type="evidence" value="ECO:0007669"/>
    <property type="project" value="TreeGrafter"/>
</dbReference>
<protein>
    <recommendedName>
        <fullName evidence="2">HD domain-containing protein</fullName>
    </recommendedName>
</protein>
<proteinExistence type="predicted"/>
<dbReference type="NCBIfam" id="TIGR01353">
    <property type="entry name" value="dGTP_triPase"/>
    <property type="match status" value="1"/>
</dbReference>
<dbReference type="PATRIC" id="fig|742734.4.peg.380"/>
<dbReference type="CDD" id="cd00077">
    <property type="entry name" value="HDc"/>
    <property type="match status" value="1"/>
</dbReference>
<dbReference type="InterPro" id="IPR050135">
    <property type="entry name" value="dGTPase-like"/>
</dbReference>
<evidence type="ECO:0000313" key="4">
    <source>
        <dbReference type="Proteomes" id="UP000037392"/>
    </source>
</evidence>
<dbReference type="InterPro" id="IPR003607">
    <property type="entry name" value="HD/PDEase_dom"/>
</dbReference>
<dbReference type="RefSeq" id="WP_048929070.1">
    <property type="nucleotide sequence ID" value="NZ_KQ235875.1"/>
</dbReference>
<dbReference type="Gene3D" id="1.10.3410.10">
    <property type="entry name" value="putative deoxyguanosinetriphosphate triphosphohydrolase like domain"/>
    <property type="match status" value="1"/>
</dbReference>
<dbReference type="NCBIfam" id="NF002205">
    <property type="entry name" value="PRK01096.1"/>
    <property type="match status" value="1"/>
</dbReference>
<evidence type="ECO:0000256" key="1">
    <source>
        <dbReference type="ARBA" id="ARBA00022801"/>
    </source>
</evidence>
<keyword evidence="1" id="KW-0378">Hydrolase</keyword>
<accession>A0A0J9BFF7</accession>
<dbReference type="AlphaFoldDB" id="A0A0J9BFF7"/>
<dbReference type="PROSITE" id="PS51831">
    <property type="entry name" value="HD"/>
    <property type="match status" value="1"/>
</dbReference>
<dbReference type="SUPFAM" id="SSF109604">
    <property type="entry name" value="HD-domain/PDEase-like"/>
    <property type="match status" value="1"/>
</dbReference>
<dbReference type="Proteomes" id="UP000037392">
    <property type="component" value="Unassembled WGS sequence"/>
</dbReference>
<dbReference type="InterPro" id="IPR006674">
    <property type="entry name" value="HD_domain"/>
</dbReference>
<dbReference type="EMBL" id="ADLK01000056">
    <property type="protein sequence ID" value="KMW11069.1"/>
    <property type="molecule type" value="Genomic_DNA"/>
</dbReference>
<comment type="caution">
    <text evidence="3">The sequence shown here is derived from an EMBL/GenBank/DDBJ whole genome shotgun (WGS) entry which is preliminary data.</text>
</comment>
<dbReference type="InterPro" id="IPR027432">
    <property type="entry name" value="dGTP_triphosphohydrolase_C"/>
</dbReference>
<name>A0A0J9BFF7_9FIRM</name>
<feature type="domain" description="HD" evidence="2">
    <location>
        <begin position="61"/>
        <end position="252"/>
    </location>
</feature>
<dbReference type="SMART" id="SM00471">
    <property type="entry name" value="HDc"/>
    <property type="match status" value="1"/>
</dbReference>
<dbReference type="InterPro" id="IPR023293">
    <property type="entry name" value="dGTP_triP_hydro_central_sf"/>
</dbReference>
<gene>
    <name evidence="3" type="ORF">HMPREF9470_00356</name>
</gene>